<evidence type="ECO:0000256" key="4">
    <source>
        <dbReference type="ARBA" id="ARBA00022967"/>
    </source>
</evidence>
<name>A0A0K2SQ42_LIMPI</name>
<evidence type="ECO:0000256" key="7">
    <source>
        <dbReference type="ARBA" id="ARBA00023136"/>
    </source>
</evidence>
<keyword evidence="2 8" id="KW-0813">Transport</keyword>
<evidence type="ECO:0000256" key="3">
    <source>
        <dbReference type="ARBA" id="ARBA00022692"/>
    </source>
</evidence>
<dbReference type="STRING" id="1555112.LIP_3431"/>
<feature type="transmembrane region" description="Helical" evidence="8">
    <location>
        <begin position="71"/>
        <end position="92"/>
    </location>
</feature>
<dbReference type="InterPro" id="IPR003667">
    <property type="entry name" value="NqrDE/RnfAE"/>
</dbReference>
<keyword evidence="10" id="KW-1185">Reference proteome</keyword>
<keyword evidence="4 8" id="KW-1278">Translocase</keyword>
<organism evidence="9 10">
    <name type="scientific">Limnochorda pilosa</name>
    <dbReference type="NCBI Taxonomy" id="1555112"/>
    <lineage>
        <taxon>Bacteria</taxon>
        <taxon>Bacillati</taxon>
        <taxon>Bacillota</taxon>
        <taxon>Limnochordia</taxon>
        <taxon>Limnochordales</taxon>
        <taxon>Limnochordaceae</taxon>
        <taxon>Limnochorda</taxon>
    </lineage>
</organism>
<feature type="transmembrane region" description="Helical" evidence="8">
    <location>
        <begin position="166"/>
        <end position="187"/>
    </location>
</feature>
<accession>A0A0K2SQ42</accession>
<sequence length="193" mass="20358">MSELLLLFVGAALVNNFLLSRFLGICPFLGVTREVKAAASMGAAVTFVMLVTGVVVWLLQTYVLGPLGLAYLQYVAFILVIAVLVQLLEMVIRKMSPALYEAFGIYLPLITTNCAILGLALLVVINGYSLAQTLVFAIGSAAGFTLAMVMMASIREEMEFADVPPALQGTALSLLIAGLMSLAFLGFSGLAAA</sequence>
<dbReference type="PATRIC" id="fig|1555112.3.peg.3467"/>
<reference evidence="10" key="1">
    <citation type="submission" date="2015-07" db="EMBL/GenBank/DDBJ databases">
        <title>Complete genome sequence and phylogenetic analysis of Limnochorda pilosa.</title>
        <authorList>
            <person name="Watanabe M."/>
            <person name="Kojima H."/>
            <person name="Fukui M."/>
        </authorList>
    </citation>
    <scope>NUCLEOTIDE SEQUENCE [LARGE SCALE GENOMIC DNA]</scope>
    <source>
        <strain evidence="10">HC45</strain>
    </source>
</reference>
<feature type="transmembrane region" description="Helical" evidence="8">
    <location>
        <begin position="38"/>
        <end position="59"/>
    </location>
</feature>
<evidence type="ECO:0000256" key="6">
    <source>
        <dbReference type="ARBA" id="ARBA00022989"/>
    </source>
</evidence>
<dbReference type="GO" id="GO:0005886">
    <property type="term" value="C:plasma membrane"/>
    <property type="evidence" value="ECO:0007669"/>
    <property type="project" value="UniProtKB-SubCell"/>
</dbReference>
<dbReference type="HAMAP" id="MF_00459">
    <property type="entry name" value="RsxA_RnfA"/>
    <property type="match status" value="1"/>
</dbReference>
<dbReference type="EC" id="7.-.-.-" evidence="8"/>
<comment type="similarity">
    <text evidence="8">Belongs to the NqrDE/RnfAE family.</text>
</comment>
<feature type="transmembrane region" description="Helical" evidence="8">
    <location>
        <begin position="6"/>
        <end position="31"/>
    </location>
</feature>
<dbReference type="GO" id="GO:0012505">
    <property type="term" value="C:endomembrane system"/>
    <property type="evidence" value="ECO:0007669"/>
    <property type="project" value="UniProtKB-SubCell"/>
</dbReference>
<dbReference type="Pfam" id="PF02508">
    <property type="entry name" value="Rnf-Nqr"/>
    <property type="match status" value="1"/>
</dbReference>
<feature type="transmembrane region" description="Helical" evidence="8">
    <location>
        <begin position="134"/>
        <end position="154"/>
    </location>
</feature>
<comment type="subunit">
    <text evidence="8">The complex is composed of six subunits: RnfA, RnfB, RnfC, RnfD, RnfE and RnfG.</text>
</comment>
<dbReference type="Proteomes" id="UP000065807">
    <property type="component" value="Chromosome"/>
</dbReference>
<evidence type="ECO:0000256" key="5">
    <source>
        <dbReference type="ARBA" id="ARBA00022982"/>
    </source>
</evidence>
<dbReference type="RefSeq" id="WP_068140743.1">
    <property type="nucleotide sequence ID" value="NZ_AP014924.1"/>
</dbReference>
<keyword evidence="3 8" id="KW-0812">Transmembrane</keyword>
<feature type="transmembrane region" description="Helical" evidence="8">
    <location>
        <begin position="104"/>
        <end position="128"/>
    </location>
</feature>
<dbReference type="GO" id="GO:0022900">
    <property type="term" value="P:electron transport chain"/>
    <property type="evidence" value="ECO:0007669"/>
    <property type="project" value="UniProtKB-UniRule"/>
</dbReference>
<comment type="subcellular location">
    <subcellularLocation>
        <location evidence="8">Cell membrane</location>
        <topology evidence="8">Multi-pass membrane protein</topology>
    </subcellularLocation>
    <subcellularLocation>
        <location evidence="1">Endomembrane system</location>
        <topology evidence="1">Multi-pass membrane protein</topology>
    </subcellularLocation>
</comment>
<dbReference type="AlphaFoldDB" id="A0A0K2SQ42"/>
<proteinExistence type="inferred from homology"/>
<dbReference type="PIRSF" id="PIRSF006102">
    <property type="entry name" value="NQR_DE"/>
    <property type="match status" value="1"/>
</dbReference>
<evidence type="ECO:0000256" key="8">
    <source>
        <dbReference type="HAMAP-Rule" id="MF_00459"/>
    </source>
</evidence>
<comment type="function">
    <text evidence="8">Part of a membrane-bound complex that couples electron transfer with translocation of ions across the membrane.</text>
</comment>
<keyword evidence="5 8" id="KW-0249">Electron transport</keyword>
<evidence type="ECO:0000313" key="10">
    <source>
        <dbReference type="Proteomes" id="UP000065807"/>
    </source>
</evidence>
<reference evidence="10" key="2">
    <citation type="journal article" date="2016" name="Int. J. Syst. Evol. Microbiol.">
        <title>Complete genome sequence and cell structure of Limnochorda pilosa, a Gram-negative spore-former within the phylum Firmicutes.</title>
        <authorList>
            <person name="Watanabe M."/>
            <person name="Kojima H."/>
            <person name="Fukui M."/>
        </authorList>
    </citation>
    <scope>NUCLEOTIDE SEQUENCE [LARGE SCALE GENOMIC DNA]</scope>
    <source>
        <strain evidence="10">HC45</strain>
    </source>
</reference>
<dbReference type="InterPro" id="IPR011293">
    <property type="entry name" value="Ion_transpt_RnfA/RsxA"/>
</dbReference>
<dbReference type="InterPro" id="IPR050133">
    <property type="entry name" value="NqrDE/RnfAE_oxidrdctase"/>
</dbReference>
<dbReference type="OrthoDB" id="9803631at2"/>
<dbReference type="PANTHER" id="PTHR30335:SF0">
    <property type="entry name" value="ION-TRANSLOCATING OXIDOREDUCTASE COMPLEX SUBUNIT A"/>
    <property type="match status" value="1"/>
</dbReference>
<dbReference type="PANTHER" id="PTHR30335">
    <property type="entry name" value="INTEGRAL MEMBRANE PROTEIN OF SOXR-REDUCING COMPLEX"/>
    <property type="match status" value="1"/>
</dbReference>
<gene>
    <name evidence="8" type="primary">rnfA</name>
    <name evidence="9" type="ORF">LIP_3431</name>
</gene>
<dbReference type="KEGG" id="lpil:LIP_3431"/>
<dbReference type="EMBL" id="AP014924">
    <property type="protein sequence ID" value="BAS29243.1"/>
    <property type="molecule type" value="Genomic_DNA"/>
</dbReference>
<keyword evidence="7 8" id="KW-0472">Membrane</keyword>
<keyword evidence="6 8" id="KW-1133">Transmembrane helix</keyword>
<protein>
    <recommendedName>
        <fullName evidence="8">Ion-translocating oxidoreductase complex subunit A</fullName>
        <ecNumber evidence="8">7.-.-.-</ecNumber>
    </recommendedName>
    <alternativeName>
        <fullName evidence="8">Rnf electron transport complex subunit A</fullName>
    </alternativeName>
</protein>
<evidence type="ECO:0000313" key="9">
    <source>
        <dbReference type="EMBL" id="BAS29243.1"/>
    </source>
</evidence>
<evidence type="ECO:0000256" key="1">
    <source>
        <dbReference type="ARBA" id="ARBA00004127"/>
    </source>
</evidence>
<evidence type="ECO:0000256" key="2">
    <source>
        <dbReference type="ARBA" id="ARBA00022448"/>
    </source>
</evidence>
<keyword evidence="8" id="KW-1003">Cell membrane</keyword>
<dbReference type="NCBIfam" id="TIGR01943">
    <property type="entry name" value="rnfA"/>
    <property type="match status" value="1"/>
</dbReference>